<reference evidence="2 3" key="1">
    <citation type="submission" date="2019-07" db="EMBL/GenBank/DDBJ databases">
        <title>Full genome sequence of Humibacter sp. WJ7-1.</title>
        <authorList>
            <person name="Im W.-T."/>
        </authorList>
    </citation>
    <scope>NUCLEOTIDE SEQUENCE [LARGE SCALE GENOMIC DNA]</scope>
    <source>
        <strain evidence="2 3">WJ7-1</strain>
    </source>
</reference>
<protein>
    <recommendedName>
        <fullName evidence="4">Phage portal protein</fullName>
    </recommendedName>
</protein>
<dbReference type="Gene3D" id="3.40.140.120">
    <property type="match status" value="1"/>
</dbReference>
<evidence type="ECO:0000313" key="2">
    <source>
        <dbReference type="EMBL" id="QDZ14241.1"/>
    </source>
</evidence>
<dbReference type="EMBL" id="CP042305">
    <property type="protein sequence ID" value="QDZ14241.1"/>
    <property type="molecule type" value="Genomic_DNA"/>
</dbReference>
<dbReference type="AlphaFoldDB" id="A0A5B8M2D0"/>
<dbReference type="Gene3D" id="1.20.1270.210">
    <property type="match status" value="1"/>
</dbReference>
<dbReference type="Proteomes" id="UP000320216">
    <property type="component" value="Chromosome"/>
</dbReference>
<evidence type="ECO:0008006" key="4">
    <source>
        <dbReference type="Google" id="ProtNLM"/>
    </source>
</evidence>
<evidence type="ECO:0000313" key="3">
    <source>
        <dbReference type="Proteomes" id="UP000320216"/>
    </source>
</evidence>
<dbReference type="RefSeq" id="WP_146318945.1">
    <property type="nucleotide sequence ID" value="NZ_CP042305.1"/>
</dbReference>
<evidence type="ECO:0000256" key="1">
    <source>
        <dbReference type="SAM" id="MobiDB-lite"/>
    </source>
</evidence>
<name>A0A5B8M2D0_9MICO</name>
<proteinExistence type="predicted"/>
<organism evidence="2 3">
    <name type="scientific">Humibacter ginsenosidimutans</name>
    <dbReference type="NCBI Taxonomy" id="2599293"/>
    <lineage>
        <taxon>Bacteria</taxon>
        <taxon>Bacillati</taxon>
        <taxon>Actinomycetota</taxon>
        <taxon>Actinomycetes</taxon>
        <taxon>Micrococcales</taxon>
        <taxon>Microbacteriaceae</taxon>
        <taxon>Humibacter</taxon>
    </lineage>
</organism>
<sequence>MINLDQGVLTVGLLNWLGFGLVPSAVPPLQIAAWDAPANNLAPVMLLEDLFGDEVPSDQMPVSRPEALTIPSVSAGYATLVSAFGNLQLSAKRNGTTAVKQPTWLTQTGKGQQPWYLRNSRTLADFMFLGFSLWQCTRGADTFPLNAWHVPYGKWTWDDDGTILIDEQPVPAETVILFESMLPGLLNTGTRTLRQALEFEHTVAERARVSVPLTKLVNKGDTEPDQREMTTLLTGYKQARQSRDGSTVAYVPSGFDLVTEGEPAGQWLLDARNAVAADVAKHIGVPASRLGSTSAIDSLTYSTELGQFTDLLTQTAHYYLDPIEARLSMGDVTPNGQTVEFDKTPLDKALDPTVPLAPPTKEGPADAELK</sequence>
<feature type="region of interest" description="Disordered" evidence="1">
    <location>
        <begin position="336"/>
        <end position="370"/>
    </location>
</feature>
<keyword evidence="3" id="KW-1185">Reference proteome</keyword>
<dbReference type="KEGG" id="huw:FPZ11_05200"/>
<dbReference type="OrthoDB" id="3268650at2"/>
<feature type="compositionally biased region" description="Basic and acidic residues" evidence="1">
    <location>
        <begin position="340"/>
        <end position="350"/>
    </location>
</feature>
<dbReference type="Gene3D" id="3.30.1120.70">
    <property type="match status" value="1"/>
</dbReference>
<gene>
    <name evidence="2" type="ORF">FPZ11_05200</name>
</gene>
<accession>A0A5B8M2D0</accession>